<feature type="region of interest" description="Disordered" evidence="1">
    <location>
        <begin position="181"/>
        <end position="212"/>
    </location>
</feature>
<feature type="region of interest" description="Disordered" evidence="1">
    <location>
        <begin position="1"/>
        <end position="29"/>
    </location>
</feature>
<feature type="non-terminal residue" evidence="2">
    <location>
        <position position="1"/>
    </location>
</feature>
<accession>A0AAN4ZCR7</accession>
<proteinExistence type="predicted"/>
<dbReference type="AlphaFoldDB" id="A0AAN4ZCR7"/>
<comment type="caution">
    <text evidence="2">The sequence shown here is derived from an EMBL/GenBank/DDBJ whole genome shotgun (WGS) entry which is preliminary data.</text>
</comment>
<dbReference type="Proteomes" id="UP001328107">
    <property type="component" value="Unassembled WGS sequence"/>
</dbReference>
<feature type="compositionally biased region" description="Polar residues" evidence="1">
    <location>
        <begin position="1"/>
        <end position="12"/>
    </location>
</feature>
<name>A0AAN4ZCR7_9BILA</name>
<evidence type="ECO:0000313" key="3">
    <source>
        <dbReference type="Proteomes" id="UP001328107"/>
    </source>
</evidence>
<evidence type="ECO:0000313" key="2">
    <source>
        <dbReference type="EMBL" id="GMR35320.1"/>
    </source>
</evidence>
<protein>
    <submittedName>
        <fullName evidence="2">Uncharacterized protein</fullName>
    </submittedName>
</protein>
<keyword evidence="3" id="KW-1185">Reference proteome</keyword>
<gene>
    <name evidence="2" type="ORF">PMAYCL1PPCAC_05515</name>
</gene>
<dbReference type="EMBL" id="BTRK01000002">
    <property type="protein sequence ID" value="GMR35320.1"/>
    <property type="molecule type" value="Genomic_DNA"/>
</dbReference>
<organism evidence="2 3">
    <name type="scientific">Pristionchus mayeri</name>
    <dbReference type="NCBI Taxonomy" id="1317129"/>
    <lineage>
        <taxon>Eukaryota</taxon>
        <taxon>Metazoa</taxon>
        <taxon>Ecdysozoa</taxon>
        <taxon>Nematoda</taxon>
        <taxon>Chromadorea</taxon>
        <taxon>Rhabditida</taxon>
        <taxon>Rhabditina</taxon>
        <taxon>Diplogasteromorpha</taxon>
        <taxon>Diplogasteroidea</taxon>
        <taxon>Neodiplogasteridae</taxon>
        <taxon>Pristionchus</taxon>
    </lineage>
</organism>
<feature type="compositionally biased region" description="Polar residues" evidence="1">
    <location>
        <begin position="196"/>
        <end position="212"/>
    </location>
</feature>
<evidence type="ECO:0000256" key="1">
    <source>
        <dbReference type="SAM" id="MobiDB-lite"/>
    </source>
</evidence>
<sequence length="212" mass="22938">SLSASPLQSSVRTAAAMSPDVRTGLKHSARSARLREARYGTYRIPDSDNSAVRTAVSGAATPKKASRSRSNCTTVHTATANYEIDLRQRSSNSITGPTTNVSTARTISPAKSADALLRSRYDWLTRRTTVIPVRTLDYPPLPSEGDPAEERIELAKDECTYTPHISRPILLGDGVRTARAHTPTRTRTLSERTALGDTSLNTGRSLASKSQT</sequence>
<reference evidence="3" key="1">
    <citation type="submission" date="2022-10" db="EMBL/GenBank/DDBJ databases">
        <title>Genome assembly of Pristionchus species.</title>
        <authorList>
            <person name="Yoshida K."/>
            <person name="Sommer R.J."/>
        </authorList>
    </citation>
    <scope>NUCLEOTIDE SEQUENCE [LARGE SCALE GENOMIC DNA]</scope>
    <source>
        <strain evidence="3">RS5460</strain>
    </source>
</reference>